<dbReference type="PANTHER" id="PTHR10073:SF12">
    <property type="entry name" value="DNA MISMATCH REPAIR PROTEIN MLH1"/>
    <property type="match status" value="1"/>
</dbReference>
<dbReference type="PANTHER" id="PTHR10073">
    <property type="entry name" value="DNA MISMATCH REPAIR PROTEIN MLH, PMS, MUTL"/>
    <property type="match status" value="1"/>
</dbReference>
<dbReference type="FunFam" id="3.30.230.10:FF:000013">
    <property type="entry name" value="DNA mismatch repair endonuclease MutL"/>
    <property type="match status" value="1"/>
</dbReference>
<feature type="non-terminal residue" evidence="8">
    <location>
        <position position="1"/>
    </location>
</feature>
<dbReference type="InterPro" id="IPR037198">
    <property type="entry name" value="MutL_C_sf"/>
</dbReference>
<dbReference type="InterPro" id="IPR014762">
    <property type="entry name" value="DNA_mismatch_repair_CS"/>
</dbReference>
<dbReference type="GO" id="GO:0005524">
    <property type="term" value="F:ATP binding"/>
    <property type="evidence" value="ECO:0007669"/>
    <property type="project" value="InterPro"/>
</dbReference>
<dbReference type="GO" id="GO:0016887">
    <property type="term" value="F:ATP hydrolysis activity"/>
    <property type="evidence" value="ECO:0007669"/>
    <property type="project" value="InterPro"/>
</dbReference>
<reference evidence="8 9" key="1">
    <citation type="submission" date="2016-11" db="EMBL/GenBank/DDBJ databases">
        <title>Mixed transmission modes and dynamic genome evolution in an obligate animal-bacterial symbiosis.</title>
        <authorList>
            <person name="Russell S.L."/>
            <person name="Corbett-Detig R.B."/>
            <person name="Cavanaugh C.M."/>
        </authorList>
    </citation>
    <scope>NUCLEOTIDE SEQUENCE [LARGE SCALE GENOMIC DNA]</scope>
    <source>
        <strain evidence="8">Sp-SM6</strain>
    </source>
</reference>
<keyword evidence="9" id="KW-1185">Reference proteome</keyword>
<dbReference type="InterPro" id="IPR036890">
    <property type="entry name" value="HATPase_C_sf"/>
</dbReference>
<accession>A0A1T2LBC6</accession>
<dbReference type="SUPFAM" id="SSF54211">
    <property type="entry name" value="Ribosomal protein S5 domain 2-like"/>
    <property type="match status" value="1"/>
</dbReference>
<organism evidence="8 9">
    <name type="scientific">Solemya elarraichensis gill symbiont</name>
    <dbReference type="NCBI Taxonomy" id="1918949"/>
    <lineage>
        <taxon>Bacteria</taxon>
        <taxon>Pseudomonadati</taxon>
        <taxon>Pseudomonadota</taxon>
        <taxon>Gammaproteobacteria</taxon>
        <taxon>sulfur-oxidizing symbionts</taxon>
    </lineage>
</organism>
<dbReference type="EMBL" id="MPRK01000042">
    <property type="protein sequence ID" value="OOZ42391.1"/>
    <property type="molecule type" value="Genomic_DNA"/>
</dbReference>
<dbReference type="InterPro" id="IPR042120">
    <property type="entry name" value="MutL_C_dimsub"/>
</dbReference>
<evidence type="ECO:0000259" key="6">
    <source>
        <dbReference type="SMART" id="SM00853"/>
    </source>
</evidence>
<comment type="caution">
    <text evidence="8">The sequence shown here is derived from an EMBL/GenBank/DDBJ whole genome shotgun (WGS) entry which is preliminary data.</text>
</comment>
<evidence type="ECO:0000256" key="5">
    <source>
        <dbReference type="SAM" id="MobiDB-lite"/>
    </source>
</evidence>
<dbReference type="InterPro" id="IPR020568">
    <property type="entry name" value="Ribosomal_Su5_D2-typ_SF"/>
</dbReference>
<feature type="compositionally biased region" description="Polar residues" evidence="5">
    <location>
        <begin position="334"/>
        <end position="343"/>
    </location>
</feature>
<dbReference type="SMART" id="SM01340">
    <property type="entry name" value="DNA_mis_repair"/>
    <property type="match status" value="1"/>
</dbReference>
<dbReference type="Gene3D" id="3.30.565.10">
    <property type="entry name" value="Histidine kinase-like ATPase, C-terminal domain"/>
    <property type="match status" value="1"/>
</dbReference>
<dbReference type="InterPro" id="IPR014790">
    <property type="entry name" value="MutL_C"/>
</dbReference>
<dbReference type="Proteomes" id="UP000190198">
    <property type="component" value="Unassembled WGS sequence"/>
</dbReference>
<evidence type="ECO:0000256" key="4">
    <source>
        <dbReference type="ARBA" id="ARBA00023204"/>
    </source>
</evidence>
<evidence type="ECO:0000256" key="1">
    <source>
        <dbReference type="ARBA" id="ARBA00006082"/>
    </source>
</evidence>
<proteinExistence type="inferred from homology"/>
<dbReference type="NCBIfam" id="TIGR00585">
    <property type="entry name" value="mutl"/>
    <property type="match status" value="1"/>
</dbReference>
<keyword evidence="3" id="KW-0227">DNA damage</keyword>
<dbReference type="InterPro" id="IPR020667">
    <property type="entry name" value="DNA_mismatch_repair_MutL"/>
</dbReference>
<sequence length="595" mass="65782">LPSVLINQIAAGEVVERPASVVKELVENSLDAGATDIDVAVDQGGVKRIRIRDDGHGILADDIGLALSRHATSKLTSLEDLERIASMGFRGEALPSIASVSRLTLTSRTTDDAHATIVDSAGEVSAAAHPVGTTLEVVDLFYNTPARRKFLKTEKTEFGHIDQLLRRIALARFDVGFRLSHNGREVLRLAPALKREQQLQRLAQLLGKGFVENCLELDHEAAGLRLWGWVGLPTFSRSQADMQHFFVNGRMVRDKLVAHAIRQAFQDVLFHGRHPAYVLYLELDPVLVDVNVHPTKHEVRFREGRLVHDFIFRTLHKVIGENRPGDLPTDSGEGVTSTTQPSLSPERPAYTQSVMPPQQSLGLSVRDKQATYEAVTRLQMPASIPEQQQAGEALLPEGDENVPPLGYAVAQLHGIYILAENSEGMVVVDMHAAHERITYERMKLALEEGGMRSQPLLVPVSVDVSNREAELARDCRDQLLELGMEIDALGKEKLVIRSMPVYLQGANAEQLLRDVLADLAVYGNSQRVAEHINEMLGTIACHGSVRANRRLTIPEMNALLRDMEATERSGQCNHGRPTWIPLGLGEIDKWFSRGQ</sequence>
<dbReference type="Pfam" id="PF08676">
    <property type="entry name" value="MutL_C"/>
    <property type="match status" value="1"/>
</dbReference>
<dbReference type="AlphaFoldDB" id="A0A1T2LBC6"/>
<dbReference type="HAMAP" id="MF_00149">
    <property type="entry name" value="DNA_mis_repair"/>
    <property type="match status" value="1"/>
</dbReference>
<dbReference type="SUPFAM" id="SSF118116">
    <property type="entry name" value="DNA mismatch repair protein MutL"/>
    <property type="match status" value="1"/>
</dbReference>
<dbReference type="GO" id="GO:0030983">
    <property type="term" value="F:mismatched DNA binding"/>
    <property type="evidence" value="ECO:0007669"/>
    <property type="project" value="InterPro"/>
</dbReference>
<dbReference type="FunFam" id="3.30.565.10:FF:000003">
    <property type="entry name" value="DNA mismatch repair endonuclease MutL"/>
    <property type="match status" value="1"/>
</dbReference>
<evidence type="ECO:0000313" key="8">
    <source>
        <dbReference type="EMBL" id="OOZ42391.1"/>
    </source>
</evidence>
<dbReference type="Gene3D" id="3.30.1370.100">
    <property type="entry name" value="MutL, C-terminal domain, regulatory subdomain"/>
    <property type="match status" value="1"/>
</dbReference>
<evidence type="ECO:0000256" key="2">
    <source>
        <dbReference type="ARBA" id="ARBA00021975"/>
    </source>
</evidence>
<feature type="domain" description="MutL C-terminal dimerisation" evidence="6">
    <location>
        <begin position="408"/>
        <end position="551"/>
    </location>
</feature>
<dbReference type="Gene3D" id="3.30.230.10">
    <property type="match status" value="1"/>
</dbReference>
<dbReference type="InterPro" id="IPR002099">
    <property type="entry name" value="MutL/Mlh/PMS"/>
</dbReference>
<dbReference type="InterPro" id="IPR013507">
    <property type="entry name" value="DNA_mismatch_S5_2-like"/>
</dbReference>
<dbReference type="CDD" id="cd16926">
    <property type="entry name" value="HATPase_MutL-MLH-PMS-like"/>
    <property type="match status" value="1"/>
</dbReference>
<dbReference type="NCBIfam" id="NF000949">
    <property type="entry name" value="PRK00095.1-2"/>
    <property type="match status" value="1"/>
</dbReference>
<dbReference type="PROSITE" id="PS00058">
    <property type="entry name" value="DNA_MISMATCH_REPAIR_1"/>
    <property type="match status" value="1"/>
</dbReference>
<dbReference type="SMART" id="SM00853">
    <property type="entry name" value="MutL_C"/>
    <property type="match status" value="1"/>
</dbReference>
<dbReference type="InterPro" id="IPR014721">
    <property type="entry name" value="Ribsml_uS5_D2-typ_fold_subgr"/>
</dbReference>
<feature type="domain" description="DNA mismatch repair protein S5" evidence="7">
    <location>
        <begin position="202"/>
        <end position="320"/>
    </location>
</feature>
<evidence type="ECO:0000313" key="9">
    <source>
        <dbReference type="Proteomes" id="UP000190198"/>
    </source>
</evidence>
<dbReference type="Gene3D" id="3.30.1540.20">
    <property type="entry name" value="MutL, C-terminal domain, dimerisation subdomain"/>
    <property type="match status" value="1"/>
</dbReference>
<dbReference type="GO" id="GO:0140664">
    <property type="term" value="F:ATP-dependent DNA damage sensor activity"/>
    <property type="evidence" value="ECO:0007669"/>
    <property type="project" value="InterPro"/>
</dbReference>
<dbReference type="RefSeq" id="WP_078476466.1">
    <property type="nucleotide sequence ID" value="NZ_MPRK01000042.1"/>
</dbReference>
<name>A0A1T2LBC6_9GAMM</name>
<protein>
    <recommendedName>
        <fullName evidence="2">DNA mismatch repair protein MutL</fullName>
    </recommendedName>
</protein>
<dbReference type="GO" id="GO:0032300">
    <property type="term" value="C:mismatch repair complex"/>
    <property type="evidence" value="ECO:0007669"/>
    <property type="project" value="InterPro"/>
</dbReference>
<dbReference type="GO" id="GO:0006298">
    <property type="term" value="P:mismatch repair"/>
    <property type="evidence" value="ECO:0007669"/>
    <property type="project" value="InterPro"/>
</dbReference>
<keyword evidence="4" id="KW-0234">DNA repair</keyword>
<dbReference type="Pfam" id="PF13589">
    <property type="entry name" value="HATPase_c_3"/>
    <property type="match status" value="1"/>
</dbReference>
<comment type="similarity">
    <text evidence="1">Belongs to the DNA mismatch repair MutL/HexB family.</text>
</comment>
<dbReference type="InterPro" id="IPR042121">
    <property type="entry name" value="MutL_C_regsub"/>
</dbReference>
<feature type="region of interest" description="Disordered" evidence="5">
    <location>
        <begin position="322"/>
        <end position="354"/>
    </location>
</feature>
<dbReference type="Pfam" id="PF01119">
    <property type="entry name" value="DNA_mis_repair"/>
    <property type="match status" value="1"/>
</dbReference>
<dbReference type="InterPro" id="IPR038973">
    <property type="entry name" value="MutL/Mlh/Pms-like"/>
</dbReference>
<evidence type="ECO:0000256" key="3">
    <source>
        <dbReference type="ARBA" id="ARBA00022763"/>
    </source>
</evidence>
<dbReference type="CDD" id="cd03482">
    <property type="entry name" value="MutL_Trans_MutL"/>
    <property type="match status" value="1"/>
</dbReference>
<evidence type="ECO:0000259" key="7">
    <source>
        <dbReference type="SMART" id="SM01340"/>
    </source>
</evidence>
<gene>
    <name evidence="8" type="ORF">BOW52_03510</name>
</gene>
<dbReference type="SUPFAM" id="SSF55874">
    <property type="entry name" value="ATPase domain of HSP90 chaperone/DNA topoisomerase II/histidine kinase"/>
    <property type="match status" value="1"/>
</dbReference>